<evidence type="ECO:0000313" key="1">
    <source>
        <dbReference type="EMBL" id="HAT1683535.1"/>
    </source>
</evidence>
<accession>A0AAN5LAU7</accession>
<reference evidence="1" key="1">
    <citation type="journal article" date="2018" name="Genome Biol.">
        <title>SKESA: strategic k-mer extension for scrupulous assemblies.</title>
        <authorList>
            <person name="Souvorov A."/>
            <person name="Agarwala R."/>
            <person name="Lipman D.J."/>
        </authorList>
    </citation>
    <scope>NUCLEOTIDE SEQUENCE</scope>
    <source>
        <strain evidence="1">R404</strain>
    </source>
</reference>
<name>A0AAN5LAU7_KLEOX</name>
<dbReference type="AlphaFoldDB" id="A0AAN5LAU7"/>
<gene>
    <name evidence="1" type="ORF">I8Y21_004284</name>
</gene>
<evidence type="ECO:0000313" key="2">
    <source>
        <dbReference type="Proteomes" id="UP000856143"/>
    </source>
</evidence>
<dbReference type="Pfam" id="PF13935">
    <property type="entry name" value="Ead_Ea22"/>
    <property type="match status" value="1"/>
</dbReference>
<dbReference type="InterPro" id="IPR025153">
    <property type="entry name" value="Ead_Ea22"/>
</dbReference>
<organism evidence="1 2">
    <name type="scientific">Klebsiella oxytoca</name>
    <dbReference type="NCBI Taxonomy" id="571"/>
    <lineage>
        <taxon>Bacteria</taxon>
        <taxon>Pseudomonadati</taxon>
        <taxon>Pseudomonadota</taxon>
        <taxon>Gammaproteobacteria</taxon>
        <taxon>Enterobacterales</taxon>
        <taxon>Enterobacteriaceae</taxon>
        <taxon>Klebsiella/Raoultella group</taxon>
        <taxon>Klebsiella</taxon>
    </lineage>
</organism>
<sequence length="173" mass="19297">MSNIDKQVLREAAEKALPAMQRLLMMPNDELFDEALLNVDGDVNAANVFNLLAGPETILSLLDELEVQNLTAAATDVLAERHRQKAIEGWTPEHDDEHCNGELAIAASCYAIMGAREQCLSDGEYQQSQKALPYTWPWDPAWWKPKGVRSDLVRAGALVLAEIERIDRQEVAQ</sequence>
<reference evidence="1" key="2">
    <citation type="submission" date="2020-11" db="EMBL/GenBank/DDBJ databases">
        <authorList>
            <consortium name="NCBI Pathogen Detection Project"/>
        </authorList>
    </citation>
    <scope>NUCLEOTIDE SEQUENCE</scope>
    <source>
        <strain evidence="1">R404</strain>
    </source>
</reference>
<comment type="caution">
    <text evidence="1">The sequence shown here is derived from an EMBL/GenBank/DDBJ whole genome shotgun (WGS) entry which is preliminary data.</text>
</comment>
<protein>
    <submittedName>
        <fullName evidence="1">Ead/Ea22-like family protein</fullName>
    </submittedName>
</protein>
<dbReference type="EMBL" id="DACSEO010000065">
    <property type="protein sequence ID" value="HAT1683535.1"/>
    <property type="molecule type" value="Genomic_DNA"/>
</dbReference>
<dbReference type="Proteomes" id="UP000856143">
    <property type="component" value="Unassembled WGS sequence"/>
</dbReference>
<proteinExistence type="predicted"/>